<feature type="compositionally biased region" description="Polar residues" evidence="11">
    <location>
        <begin position="1"/>
        <end position="11"/>
    </location>
</feature>
<sequence>MCYETSSYTSRSEQKKNPGCAPPAPTYSAHHGTTTPTTPLGTFARMLKTVKQALFSTDLQTPKWSPVPSEATDYEIRQYEPAKWVSTTLSTTELDPAISTGFMRLFGYIQGNNEKKAKIEMTAPVSCFVNPGAGPSCESSITVSFYIPPEFQNDPPKPTESNVFIENRSSITVCVRSFGGFTNAAKNQEQLLELGASLKRDGSVFDERVYYTAGYDSPFKMFNRCNEVWLIKMN</sequence>
<dbReference type="Pfam" id="PF04832">
    <property type="entry name" value="SOUL"/>
    <property type="match status" value="1"/>
</dbReference>
<dbReference type="GO" id="GO:0005739">
    <property type="term" value="C:mitochondrion"/>
    <property type="evidence" value="ECO:0007669"/>
    <property type="project" value="UniProtKB-SubCell"/>
</dbReference>
<evidence type="ECO:0000313" key="12">
    <source>
        <dbReference type="EMBL" id="KAJ1155813.1"/>
    </source>
</evidence>
<keyword evidence="13" id="KW-1185">Reference proteome</keyword>
<comment type="subunit">
    <text evidence="8">Monomer. Interacts with LRPPRC. May interact with BCL2L1; an interaction with BCL2L1 was observed using a peptide, but not with the full-length protein. The full-length protein would have to undergo a major conformation change for the interaction to occur. Interacts with PDCD6.</text>
</comment>
<keyword evidence="4" id="KW-0963">Cytoplasm</keyword>
<dbReference type="InterPro" id="IPR011256">
    <property type="entry name" value="Reg_factor_effector_dom_sf"/>
</dbReference>
<dbReference type="EMBL" id="JANPWB010000009">
    <property type="protein sequence ID" value="KAJ1155813.1"/>
    <property type="molecule type" value="Genomic_DNA"/>
</dbReference>
<comment type="caution">
    <text evidence="12">The sequence shown here is derived from an EMBL/GenBank/DDBJ whole genome shotgun (WGS) entry which is preliminary data.</text>
</comment>
<evidence type="ECO:0000256" key="1">
    <source>
        <dbReference type="ARBA" id="ARBA00004173"/>
    </source>
</evidence>
<evidence type="ECO:0000256" key="8">
    <source>
        <dbReference type="ARBA" id="ARBA00062333"/>
    </source>
</evidence>
<evidence type="ECO:0000256" key="9">
    <source>
        <dbReference type="ARBA" id="ARBA00074168"/>
    </source>
</evidence>
<dbReference type="PANTHER" id="PTHR11220">
    <property type="entry name" value="HEME-BINDING PROTEIN-RELATED"/>
    <property type="match status" value="1"/>
</dbReference>
<evidence type="ECO:0000256" key="2">
    <source>
        <dbReference type="ARBA" id="ARBA00004496"/>
    </source>
</evidence>
<dbReference type="GO" id="GO:0020037">
    <property type="term" value="F:heme binding"/>
    <property type="evidence" value="ECO:0007669"/>
    <property type="project" value="TreeGrafter"/>
</dbReference>
<evidence type="ECO:0000313" key="13">
    <source>
        <dbReference type="Proteomes" id="UP001066276"/>
    </source>
</evidence>
<evidence type="ECO:0000256" key="11">
    <source>
        <dbReference type="SAM" id="MobiDB-lite"/>
    </source>
</evidence>
<keyword evidence="6" id="KW-0007">Acetylation</keyword>
<reference evidence="12" key="1">
    <citation type="journal article" date="2022" name="bioRxiv">
        <title>Sequencing and chromosome-scale assembly of the giantPleurodeles waltlgenome.</title>
        <authorList>
            <person name="Brown T."/>
            <person name="Elewa A."/>
            <person name="Iarovenko S."/>
            <person name="Subramanian E."/>
            <person name="Araus A.J."/>
            <person name="Petzold A."/>
            <person name="Susuki M."/>
            <person name="Suzuki K.-i.T."/>
            <person name="Hayashi T."/>
            <person name="Toyoda A."/>
            <person name="Oliveira C."/>
            <person name="Osipova E."/>
            <person name="Leigh N.D."/>
            <person name="Simon A."/>
            <person name="Yun M.H."/>
        </authorList>
    </citation>
    <scope>NUCLEOTIDE SEQUENCE</scope>
    <source>
        <strain evidence="12">20211129_DDA</strain>
        <tissue evidence="12">Liver</tissue>
    </source>
</reference>
<dbReference type="Proteomes" id="UP001066276">
    <property type="component" value="Chromosome 5"/>
</dbReference>
<dbReference type="FunFam" id="3.20.80.10:FF:000006">
    <property type="entry name" value="heme-binding protein 2"/>
    <property type="match status" value="1"/>
</dbReference>
<accession>A0AAV7RV13</accession>
<feature type="region of interest" description="Disordered" evidence="11">
    <location>
        <begin position="1"/>
        <end position="39"/>
    </location>
</feature>
<keyword evidence="7" id="KW-0496">Mitochondrion</keyword>
<evidence type="ECO:0000256" key="5">
    <source>
        <dbReference type="ARBA" id="ARBA00022553"/>
    </source>
</evidence>
<protein>
    <recommendedName>
        <fullName evidence="9">Heme-binding protein 2</fullName>
    </recommendedName>
    <alternativeName>
        <fullName evidence="10">Protein SOUL</fullName>
    </alternativeName>
</protein>
<organism evidence="12 13">
    <name type="scientific">Pleurodeles waltl</name>
    <name type="common">Iberian ribbed newt</name>
    <dbReference type="NCBI Taxonomy" id="8319"/>
    <lineage>
        <taxon>Eukaryota</taxon>
        <taxon>Metazoa</taxon>
        <taxon>Chordata</taxon>
        <taxon>Craniata</taxon>
        <taxon>Vertebrata</taxon>
        <taxon>Euteleostomi</taxon>
        <taxon>Amphibia</taxon>
        <taxon>Batrachia</taxon>
        <taxon>Caudata</taxon>
        <taxon>Salamandroidea</taxon>
        <taxon>Salamandridae</taxon>
        <taxon>Pleurodelinae</taxon>
        <taxon>Pleurodeles</taxon>
    </lineage>
</organism>
<dbReference type="PANTHER" id="PTHR11220:SF70">
    <property type="entry name" value="HEME-BINDING PROTEIN 2"/>
    <property type="match status" value="1"/>
</dbReference>
<evidence type="ECO:0000256" key="6">
    <source>
        <dbReference type="ARBA" id="ARBA00022990"/>
    </source>
</evidence>
<name>A0AAV7RV13_PLEWA</name>
<comment type="subcellular location">
    <subcellularLocation>
        <location evidence="2">Cytoplasm</location>
    </subcellularLocation>
    <subcellularLocation>
        <location evidence="1">Mitochondrion</location>
    </subcellularLocation>
</comment>
<evidence type="ECO:0000256" key="10">
    <source>
        <dbReference type="ARBA" id="ARBA00076744"/>
    </source>
</evidence>
<dbReference type="AlphaFoldDB" id="A0AAV7RV13"/>
<gene>
    <name evidence="12" type="ORF">NDU88_008538</name>
</gene>
<evidence type="ECO:0000256" key="3">
    <source>
        <dbReference type="ARBA" id="ARBA00009817"/>
    </source>
</evidence>
<evidence type="ECO:0000256" key="7">
    <source>
        <dbReference type="ARBA" id="ARBA00023128"/>
    </source>
</evidence>
<dbReference type="Gene3D" id="3.20.80.10">
    <property type="entry name" value="Regulatory factor, effector binding domain"/>
    <property type="match status" value="1"/>
</dbReference>
<keyword evidence="5" id="KW-0597">Phosphoprotein</keyword>
<comment type="similarity">
    <text evidence="3">Belongs to the HEBP family.</text>
</comment>
<evidence type="ECO:0000256" key="4">
    <source>
        <dbReference type="ARBA" id="ARBA00022490"/>
    </source>
</evidence>
<dbReference type="SUPFAM" id="SSF55136">
    <property type="entry name" value="Probable bacterial effector-binding domain"/>
    <property type="match status" value="1"/>
</dbReference>
<proteinExistence type="inferred from homology"/>
<dbReference type="InterPro" id="IPR006917">
    <property type="entry name" value="SOUL_heme-bd"/>
</dbReference>